<sequence length="233" mass="26307">MNNEKIAPILELIIPCYNEASGLNGLLEICTFATQTFPVAFILVNNGSTDESEIFFQKIDSTRIRTLSIKTNLGYGNGVKQGLLIATAPYIGWLHADMQINLDGFLHELFKEGFTGDFFYKGKRTGRKFSQLIFTIGMSSVMSFMFHKPLNDINGQPTIFSSSLLQRLEFAPDDFTFDLFVYLVAKKNGYKIRRIPVAMQERKHGQSSWNTGICSALKLSRKMFSSARKIKSN</sequence>
<evidence type="ECO:0000256" key="1">
    <source>
        <dbReference type="ARBA" id="ARBA00006739"/>
    </source>
</evidence>
<reference evidence="3 4" key="1">
    <citation type="submission" date="2016-07" db="EMBL/GenBank/DDBJ databases">
        <title>High microdiversification within the ubiquitous acI lineage of Actinobacteria.</title>
        <authorList>
            <person name="Neuenschwander S.M."/>
            <person name="Salcher M."/>
            <person name="Ghai R."/>
            <person name="Pernthaler J."/>
        </authorList>
    </citation>
    <scope>NUCLEOTIDE SEQUENCE [LARGE SCALE GENOMIC DNA]</scope>
    <source>
        <strain evidence="3">MMS-IIB-76</strain>
    </source>
</reference>
<evidence type="ECO:0000313" key="3">
    <source>
        <dbReference type="EMBL" id="ASY22050.1"/>
    </source>
</evidence>
<dbReference type="InterPro" id="IPR050256">
    <property type="entry name" value="Glycosyltransferase_2"/>
</dbReference>
<name>A0AAC9YV37_9ACTN</name>
<dbReference type="SUPFAM" id="SSF53448">
    <property type="entry name" value="Nucleotide-diphospho-sugar transferases"/>
    <property type="match status" value="1"/>
</dbReference>
<dbReference type="InterPro" id="IPR029044">
    <property type="entry name" value="Nucleotide-diphossugar_trans"/>
</dbReference>
<dbReference type="Gene3D" id="3.90.550.10">
    <property type="entry name" value="Spore Coat Polysaccharide Biosynthesis Protein SpsA, Chain A"/>
    <property type="match status" value="1"/>
</dbReference>
<comment type="similarity">
    <text evidence="1">Belongs to the glycosyltransferase 2 family.</text>
</comment>
<dbReference type="RefSeq" id="WP_095696669.1">
    <property type="nucleotide sequence ID" value="NZ_CP016778.1"/>
</dbReference>
<dbReference type="PANTHER" id="PTHR48090:SF7">
    <property type="entry name" value="RFBJ PROTEIN"/>
    <property type="match status" value="1"/>
</dbReference>
<proteinExistence type="inferred from homology"/>
<dbReference type="PANTHER" id="PTHR48090">
    <property type="entry name" value="UNDECAPRENYL-PHOSPHATE 4-DEOXY-4-FORMAMIDO-L-ARABINOSE TRANSFERASE-RELATED"/>
    <property type="match status" value="1"/>
</dbReference>
<feature type="domain" description="Glycosyltransferase 2-like" evidence="2">
    <location>
        <begin position="12"/>
        <end position="111"/>
    </location>
</feature>
<evidence type="ECO:0000259" key="2">
    <source>
        <dbReference type="Pfam" id="PF00535"/>
    </source>
</evidence>
<evidence type="ECO:0000313" key="4">
    <source>
        <dbReference type="Proteomes" id="UP000217194"/>
    </source>
</evidence>
<dbReference type="Pfam" id="PF00535">
    <property type="entry name" value="Glycos_transf_2"/>
    <property type="match status" value="1"/>
</dbReference>
<gene>
    <name evidence="3" type="ORF">A1sIIB76_00200</name>
</gene>
<organism evidence="3 4">
    <name type="scientific">Candidatus Planktophila versatilis</name>
    <dbReference type="NCBI Taxonomy" id="1884905"/>
    <lineage>
        <taxon>Bacteria</taxon>
        <taxon>Bacillati</taxon>
        <taxon>Actinomycetota</taxon>
        <taxon>Actinomycetes</taxon>
        <taxon>Candidatus Nanopelagicales</taxon>
        <taxon>Candidatus Nanopelagicaceae</taxon>
        <taxon>Candidatus Planktophila</taxon>
    </lineage>
</organism>
<dbReference type="InterPro" id="IPR001173">
    <property type="entry name" value="Glyco_trans_2-like"/>
</dbReference>
<protein>
    <submittedName>
        <fullName evidence="3">Glycosyltransferase</fullName>
    </submittedName>
</protein>
<dbReference type="EMBL" id="CP016778">
    <property type="protein sequence ID" value="ASY22050.1"/>
    <property type="molecule type" value="Genomic_DNA"/>
</dbReference>
<dbReference type="AlphaFoldDB" id="A0AAC9YV37"/>
<accession>A0AAC9YV37</accession>
<dbReference type="Proteomes" id="UP000217194">
    <property type="component" value="Chromosome"/>
</dbReference>